<sequence>MNGQDIHIKPSSGVTSHIMSAPKWAPPYHSIELSKIRACLVSGHHDGMFSI</sequence>
<gene>
    <name evidence="1" type="ORF">HYC85_019989</name>
</gene>
<evidence type="ECO:0000313" key="1">
    <source>
        <dbReference type="EMBL" id="KAF5942347.1"/>
    </source>
</evidence>
<reference evidence="1 2" key="2">
    <citation type="submission" date="2020-07" db="EMBL/GenBank/DDBJ databases">
        <title>Genome assembly of wild tea tree DASZ reveals pedigree and selection history of tea varieties.</title>
        <authorList>
            <person name="Zhang W."/>
        </authorList>
    </citation>
    <scope>NUCLEOTIDE SEQUENCE [LARGE SCALE GENOMIC DNA]</scope>
    <source>
        <strain evidence="2">cv. G240</strain>
        <tissue evidence="1">Leaf</tissue>
    </source>
</reference>
<dbReference type="AlphaFoldDB" id="A0A7J7GPD9"/>
<comment type="caution">
    <text evidence="1">The sequence shown here is derived from an EMBL/GenBank/DDBJ whole genome shotgun (WGS) entry which is preliminary data.</text>
</comment>
<protein>
    <submittedName>
        <fullName evidence="1">Uncharacterized protein</fullName>
    </submittedName>
</protein>
<organism evidence="1 2">
    <name type="scientific">Camellia sinensis</name>
    <name type="common">Tea plant</name>
    <name type="synonym">Thea sinensis</name>
    <dbReference type="NCBI Taxonomy" id="4442"/>
    <lineage>
        <taxon>Eukaryota</taxon>
        <taxon>Viridiplantae</taxon>
        <taxon>Streptophyta</taxon>
        <taxon>Embryophyta</taxon>
        <taxon>Tracheophyta</taxon>
        <taxon>Spermatophyta</taxon>
        <taxon>Magnoliopsida</taxon>
        <taxon>eudicotyledons</taxon>
        <taxon>Gunneridae</taxon>
        <taxon>Pentapetalae</taxon>
        <taxon>asterids</taxon>
        <taxon>Ericales</taxon>
        <taxon>Theaceae</taxon>
        <taxon>Camellia</taxon>
    </lineage>
</organism>
<keyword evidence="2" id="KW-1185">Reference proteome</keyword>
<evidence type="ECO:0000313" key="2">
    <source>
        <dbReference type="Proteomes" id="UP000593564"/>
    </source>
</evidence>
<reference evidence="2" key="1">
    <citation type="journal article" date="2020" name="Nat. Commun.">
        <title>Genome assembly of wild tea tree DASZ reveals pedigree and selection history of tea varieties.</title>
        <authorList>
            <person name="Zhang W."/>
            <person name="Zhang Y."/>
            <person name="Qiu H."/>
            <person name="Guo Y."/>
            <person name="Wan H."/>
            <person name="Zhang X."/>
            <person name="Scossa F."/>
            <person name="Alseekh S."/>
            <person name="Zhang Q."/>
            <person name="Wang P."/>
            <person name="Xu L."/>
            <person name="Schmidt M.H."/>
            <person name="Jia X."/>
            <person name="Li D."/>
            <person name="Zhu A."/>
            <person name="Guo F."/>
            <person name="Chen W."/>
            <person name="Ni D."/>
            <person name="Usadel B."/>
            <person name="Fernie A.R."/>
            <person name="Wen W."/>
        </authorList>
    </citation>
    <scope>NUCLEOTIDE SEQUENCE [LARGE SCALE GENOMIC DNA]</scope>
    <source>
        <strain evidence="2">cv. G240</strain>
    </source>
</reference>
<dbReference type="Proteomes" id="UP000593564">
    <property type="component" value="Unassembled WGS sequence"/>
</dbReference>
<accession>A0A7J7GPD9</accession>
<proteinExistence type="predicted"/>
<name>A0A7J7GPD9_CAMSI</name>
<dbReference type="EMBL" id="JACBKZ010000009">
    <property type="protein sequence ID" value="KAF5942347.1"/>
    <property type="molecule type" value="Genomic_DNA"/>
</dbReference>